<sequence>MAPRRAKRQQALVLLTVFPCLAQAVLGHGSLNEYSASTPLTLRPLALDVACPLPVDDNATHPPECEHSTDTTAKYCANTNSRHGPRGWSIITTPETAANSVSFLNQHLNTSRYASLRDTPYKLIDVPGKGKGLVATRPIKQYEEILLDYATLLVDIMFTTKVSAFLGYRLLHAAVDRLSDPASVLELGQSNGYARDSVENILRTNAFGTLLGGVPHIGLYPMVSVRTRMAMSINHACKPNIGAARDIPTGEEITISYIPLGLPTPTRAQKLQQWDFTCHCPLYTARQPQHDASDARRREIDTLRDHAMGAFQAGRPYQALRLTRQVLALLPAEELFPLYSEQYENMARVFYVLRDMENAEKYARLSLGVLEEQGYVTTSIAGEGGRGEALGRMWRRFEEEEEAV</sequence>
<dbReference type="Proteomes" id="UP001303115">
    <property type="component" value="Unassembled WGS sequence"/>
</dbReference>
<dbReference type="CDD" id="cd20071">
    <property type="entry name" value="SET_SMYD"/>
    <property type="match status" value="1"/>
</dbReference>
<dbReference type="InterPro" id="IPR053185">
    <property type="entry name" value="SET_domain_protein"/>
</dbReference>
<dbReference type="PANTHER" id="PTHR47332:SF4">
    <property type="entry name" value="SET DOMAIN-CONTAINING PROTEIN 5"/>
    <property type="match status" value="1"/>
</dbReference>
<dbReference type="InterPro" id="IPR011990">
    <property type="entry name" value="TPR-like_helical_dom_sf"/>
</dbReference>
<feature type="chain" id="PRO_5042999363" evidence="1">
    <location>
        <begin position="28"/>
        <end position="404"/>
    </location>
</feature>
<name>A0AAN6SQ84_9PEZI</name>
<dbReference type="PANTHER" id="PTHR47332">
    <property type="entry name" value="SET DOMAIN-CONTAINING PROTEIN 5"/>
    <property type="match status" value="1"/>
</dbReference>
<proteinExistence type="predicted"/>
<dbReference type="InterPro" id="IPR046341">
    <property type="entry name" value="SET_dom_sf"/>
</dbReference>
<dbReference type="AlphaFoldDB" id="A0AAN6SQ84"/>
<accession>A0AAN6SQ84</accession>
<keyword evidence="1" id="KW-0732">Signal</keyword>
<evidence type="ECO:0000313" key="3">
    <source>
        <dbReference type="Proteomes" id="UP001303115"/>
    </source>
</evidence>
<feature type="signal peptide" evidence="1">
    <location>
        <begin position="1"/>
        <end position="27"/>
    </location>
</feature>
<evidence type="ECO:0000256" key="1">
    <source>
        <dbReference type="SAM" id="SignalP"/>
    </source>
</evidence>
<evidence type="ECO:0000313" key="2">
    <source>
        <dbReference type="EMBL" id="KAK4038063.1"/>
    </source>
</evidence>
<keyword evidence="3" id="KW-1185">Reference proteome</keyword>
<dbReference type="EMBL" id="MU854441">
    <property type="protein sequence ID" value="KAK4038063.1"/>
    <property type="molecule type" value="Genomic_DNA"/>
</dbReference>
<protein>
    <submittedName>
        <fullName evidence="2">SET domain-containing protein 5</fullName>
    </submittedName>
</protein>
<dbReference type="SUPFAM" id="SSF82199">
    <property type="entry name" value="SET domain"/>
    <property type="match status" value="1"/>
</dbReference>
<organism evidence="2 3">
    <name type="scientific">Parachaetomium inaequale</name>
    <dbReference type="NCBI Taxonomy" id="2588326"/>
    <lineage>
        <taxon>Eukaryota</taxon>
        <taxon>Fungi</taxon>
        <taxon>Dikarya</taxon>
        <taxon>Ascomycota</taxon>
        <taxon>Pezizomycotina</taxon>
        <taxon>Sordariomycetes</taxon>
        <taxon>Sordariomycetidae</taxon>
        <taxon>Sordariales</taxon>
        <taxon>Chaetomiaceae</taxon>
        <taxon>Parachaetomium</taxon>
    </lineage>
</organism>
<comment type="caution">
    <text evidence="2">The sequence shown here is derived from an EMBL/GenBank/DDBJ whole genome shotgun (WGS) entry which is preliminary data.</text>
</comment>
<reference evidence="3" key="1">
    <citation type="journal article" date="2023" name="Mol. Phylogenet. Evol.">
        <title>Genome-scale phylogeny and comparative genomics of the fungal order Sordariales.</title>
        <authorList>
            <person name="Hensen N."/>
            <person name="Bonometti L."/>
            <person name="Westerberg I."/>
            <person name="Brannstrom I.O."/>
            <person name="Guillou S."/>
            <person name="Cros-Aarteil S."/>
            <person name="Calhoun S."/>
            <person name="Haridas S."/>
            <person name="Kuo A."/>
            <person name="Mondo S."/>
            <person name="Pangilinan J."/>
            <person name="Riley R."/>
            <person name="LaButti K."/>
            <person name="Andreopoulos B."/>
            <person name="Lipzen A."/>
            <person name="Chen C."/>
            <person name="Yan M."/>
            <person name="Daum C."/>
            <person name="Ng V."/>
            <person name="Clum A."/>
            <person name="Steindorff A."/>
            <person name="Ohm R.A."/>
            <person name="Martin F."/>
            <person name="Silar P."/>
            <person name="Natvig D.O."/>
            <person name="Lalanne C."/>
            <person name="Gautier V."/>
            <person name="Ament-Velasquez S.L."/>
            <person name="Kruys A."/>
            <person name="Hutchinson M.I."/>
            <person name="Powell A.J."/>
            <person name="Barry K."/>
            <person name="Miller A.N."/>
            <person name="Grigoriev I.V."/>
            <person name="Debuchy R."/>
            <person name="Gladieux P."/>
            <person name="Hiltunen Thoren M."/>
            <person name="Johannesson H."/>
        </authorList>
    </citation>
    <scope>NUCLEOTIDE SEQUENCE [LARGE SCALE GENOMIC DNA]</scope>
    <source>
        <strain evidence="3">CBS 284.82</strain>
    </source>
</reference>
<dbReference type="Gene3D" id="2.170.270.10">
    <property type="entry name" value="SET domain"/>
    <property type="match status" value="1"/>
</dbReference>
<dbReference type="SUPFAM" id="SSF48452">
    <property type="entry name" value="TPR-like"/>
    <property type="match status" value="1"/>
</dbReference>
<gene>
    <name evidence="2" type="ORF">C8A01DRAFT_48294</name>
</gene>